<evidence type="ECO:0000313" key="10">
    <source>
        <dbReference type="Proteomes" id="UP000284177"/>
    </source>
</evidence>
<accession>A0A419SZD3</accession>
<keyword evidence="5 7" id="KW-1133">Transmembrane helix</keyword>
<comment type="subcellular location">
    <subcellularLocation>
        <location evidence="1">Cell membrane</location>
        <topology evidence="1">Multi-pass membrane protein</topology>
    </subcellularLocation>
</comment>
<feature type="transmembrane region" description="Helical" evidence="7">
    <location>
        <begin position="432"/>
        <end position="450"/>
    </location>
</feature>
<organism evidence="9 10">
    <name type="scientific">Thermohalobacter berrensis</name>
    <dbReference type="NCBI Taxonomy" id="99594"/>
    <lineage>
        <taxon>Bacteria</taxon>
        <taxon>Bacillati</taxon>
        <taxon>Bacillota</taxon>
        <taxon>Tissierellia</taxon>
        <taxon>Tissierellales</taxon>
        <taxon>Thermohalobacteraceae</taxon>
        <taxon>Thermohalobacter</taxon>
    </lineage>
</organism>
<dbReference type="Pfam" id="PF02687">
    <property type="entry name" value="FtsX"/>
    <property type="match status" value="2"/>
</dbReference>
<feature type="transmembrane region" description="Helical" evidence="7">
    <location>
        <begin position="705"/>
        <end position="723"/>
    </location>
</feature>
<keyword evidence="4 7" id="KW-0812">Transmembrane</keyword>
<feature type="domain" description="ABC3 transporter permease C-terminal" evidence="8">
    <location>
        <begin position="657"/>
        <end position="771"/>
    </location>
</feature>
<evidence type="ECO:0000256" key="6">
    <source>
        <dbReference type="ARBA" id="ARBA00023136"/>
    </source>
</evidence>
<feature type="transmembrane region" description="Helical" evidence="7">
    <location>
        <begin position="356"/>
        <end position="377"/>
    </location>
</feature>
<dbReference type="AlphaFoldDB" id="A0A419SZD3"/>
<dbReference type="RefSeq" id="WP_120170167.1">
    <property type="nucleotide sequence ID" value="NZ_MCIB01000034.1"/>
</dbReference>
<evidence type="ECO:0000259" key="8">
    <source>
        <dbReference type="Pfam" id="PF02687"/>
    </source>
</evidence>
<evidence type="ECO:0000256" key="4">
    <source>
        <dbReference type="ARBA" id="ARBA00022692"/>
    </source>
</evidence>
<dbReference type="PANTHER" id="PTHR30489:SF0">
    <property type="entry name" value="LIPOPROTEIN-RELEASING SYSTEM TRANSMEMBRANE PROTEIN LOLE"/>
    <property type="match status" value="1"/>
</dbReference>
<evidence type="ECO:0000256" key="7">
    <source>
        <dbReference type="SAM" id="Phobius"/>
    </source>
</evidence>
<feature type="transmembrane region" description="Helical" evidence="7">
    <location>
        <begin position="743"/>
        <end position="765"/>
    </location>
</feature>
<evidence type="ECO:0000256" key="1">
    <source>
        <dbReference type="ARBA" id="ARBA00004651"/>
    </source>
</evidence>
<feature type="domain" description="ABC3 transporter permease C-terminal" evidence="8">
    <location>
        <begin position="267"/>
        <end position="386"/>
    </location>
</feature>
<protein>
    <submittedName>
        <fullName evidence="9">Peptide ABC transporter permease</fullName>
    </submittedName>
</protein>
<dbReference type="EMBL" id="MCIB01000034">
    <property type="protein sequence ID" value="RKD30627.1"/>
    <property type="molecule type" value="Genomic_DNA"/>
</dbReference>
<keyword evidence="10" id="KW-1185">Reference proteome</keyword>
<dbReference type="InterPro" id="IPR051447">
    <property type="entry name" value="Lipoprotein-release_system"/>
</dbReference>
<feature type="transmembrane region" description="Helical" evidence="7">
    <location>
        <begin position="268"/>
        <end position="288"/>
    </location>
</feature>
<dbReference type="GO" id="GO:0098797">
    <property type="term" value="C:plasma membrane protein complex"/>
    <property type="evidence" value="ECO:0007669"/>
    <property type="project" value="TreeGrafter"/>
</dbReference>
<dbReference type="PANTHER" id="PTHR30489">
    <property type="entry name" value="LIPOPROTEIN-RELEASING SYSTEM TRANSMEMBRANE PROTEIN LOLE"/>
    <property type="match status" value="1"/>
</dbReference>
<evidence type="ECO:0000313" key="9">
    <source>
        <dbReference type="EMBL" id="RKD30627.1"/>
    </source>
</evidence>
<dbReference type="GO" id="GO:0044874">
    <property type="term" value="P:lipoprotein localization to outer membrane"/>
    <property type="evidence" value="ECO:0007669"/>
    <property type="project" value="TreeGrafter"/>
</dbReference>
<name>A0A419SZD3_9FIRM</name>
<evidence type="ECO:0000256" key="3">
    <source>
        <dbReference type="ARBA" id="ARBA00022475"/>
    </source>
</evidence>
<keyword evidence="6 7" id="KW-0472">Membrane</keyword>
<proteinExistence type="inferred from homology"/>
<dbReference type="Proteomes" id="UP000284177">
    <property type="component" value="Unassembled WGS sequence"/>
</dbReference>
<reference evidence="9 10" key="1">
    <citation type="submission" date="2016-08" db="EMBL/GenBank/DDBJ databases">
        <title>Novel Firmicutes and Novel Genomes.</title>
        <authorList>
            <person name="Poppleton D.I."/>
            <person name="Gribaldo S."/>
        </authorList>
    </citation>
    <scope>NUCLEOTIDE SEQUENCE [LARGE SCALE GENOMIC DNA]</scope>
    <source>
        <strain evidence="9 10">CTT3</strain>
    </source>
</reference>
<gene>
    <name evidence="9" type="ORF">BET03_04630</name>
</gene>
<dbReference type="InterPro" id="IPR003838">
    <property type="entry name" value="ABC3_permease_C"/>
</dbReference>
<evidence type="ECO:0000256" key="5">
    <source>
        <dbReference type="ARBA" id="ARBA00022989"/>
    </source>
</evidence>
<sequence length="782" mass="89783">MKKLNLRLFRLLKNSKGQFIAVTAVIIIGLLIYTSMNMAHINLKSTVNYYYDKTNFSDIFVQVSKIPKKEVDKLNKLPQINKAEGRIVYDVPLKVDKGREKVKVRVISIPENNQVNSLYMIEGQGIENKNKDVLVLEQFTKARGLNIEDNIVPQMGGKQYSLNIKGIVASPEYVYLMENEQTLLPQPDKFGVIYISEELAMDSMGFTNSYNEVVVKVNQGTDVEEVKEILENRLDKFGVKRIYTKDEQLSNRMITEEIEGLKKTSSSVPLVFLFVAAVIIAVILSRMVKNDRTSIGVLKALGYKNSDIILHYMKYSILIGLVGSIFGITLGILLSGYMTKMYIQFFNIPMLRVKFYYSYMISAIFISVLFCMTAGLWGTRKILKIVPAESMRPEPPKSGTRIFLEKIGVIWDRLSFSWKMVFRNIFRNKKRFIFISFGIALTFSVIFLPLNSMDAIVSIFYDHYGEFQTMDYNITFTKPLNERVLTDIKNIVDVEKIEPKIEYPFRITNGHREKVVNIIGLKENTSFYNFNNIKDQKINLPSSGIILSEGLANYLDVKVGDMVKIENFIPEKEDIYIEVKDIVRQSLGINGYMNIDYMRDKLTDEEMITGVYLDSDDRVKIKLDDAKQISSIQSLQDMREVFNEFLDLTIYSISITVLFGGILGFAIIYTSTSLGISERRLEFSSLRVMGFSKNDIYNLITRENIFMTILGILLGIPLGKYMIVFLEKNFSTEIYTLYIKTSLLTYVETILLTIFFIVLAQLATFKKINKLDFIEALKSRIT</sequence>
<comment type="caution">
    <text evidence="9">The sequence shown here is derived from an EMBL/GenBank/DDBJ whole genome shotgun (WGS) entry which is preliminary data.</text>
</comment>
<dbReference type="OrthoDB" id="5137249at2"/>
<keyword evidence="3" id="KW-1003">Cell membrane</keyword>
<feature type="transmembrane region" description="Helical" evidence="7">
    <location>
        <begin position="648"/>
        <end position="670"/>
    </location>
</feature>
<comment type="similarity">
    <text evidence="2">Belongs to the ABC-4 integral membrane protein family. LolC/E subfamily.</text>
</comment>
<feature type="transmembrane region" description="Helical" evidence="7">
    <location>
        <begin position="309"/>
        <end position="336"/>
    </location>
</feature>
<feature type="transmembrane region" description="Helical" evidence="7">
    <location>
        <begin position="20"/>
        <end position="39"/>
    </location>
</feature>
<evidence type="ECO:0000256" key="2">
    <source>
        <dbReference type="ARBA" id="ARBA00005236"/>
    </source>
</evidence>